<accession>A0AA88L219</accession>
<protein>
    <submittedName>
        <fullName evidence="2">Uncharacterized protein</fullName>
    </submittedName>
</protein>
<sequence length="164" mass="19112">MPVSDACPTYERYSERNNDDDVNDEEPGQELDSSWRDEWLLHIDMARKATHKYQEDASENDGPDKRVYAVDLQKVILLPEFPGLKTQELDFKEESQHKKVKLPHLNAIVEAEFRKGSRDMFYRASFDSDEVLLSDFLQKSFNHTKIPDPDSTPRGISKEKRKPL</sequence>
<reference evidence="2" key="1">
    <citation type="submission" date="2023-07" db="EMBL/GenBank/DDBJ databases">
        <title>Chromosome-level genome assembly of Artemia franciscana.</title>
        <authorList>
            <person name="Jo E."/>
        </authorList>
    </citation>
    <scope>NUCLEOTIDE SEQUENCE</scope>
    <source>
        <tissue evidence="2">Whole body</tissue>
    </source>
</reference>
<dbReference type="EMBL" id="JAVRJZ010000021">
    <property type="protein sequence ID" value="KAK2704835.1"/>
    <property type="molecule type" value="Genomic_DNA"/>
</dbReference>
<evidence type="ECO:0000313" key="3">
    <source>
        <dbReference type="Proteomes" id="UP001187531"/>
    </source>
</evidence>
<feature type="region of interest" description="Disordered" evidence="1">
    <location>
        <begin position="1"/>
        <end position="33"/>
    </location>
</feature>
<evidence type="ECO:0000256" key="1">
    <source>
        <dbReference type="SAM" id="MobiDB-lite"/>
    </source>
</evidence>
<dbReference type="Proteomes" id="UP001187531">
    <property type="component" value="Unassembled WGS sequence"/>
</dbReference>
<keyword evidence="3" id="KW-1185">Reference proteome</keyword>
<name>A0AA88L219_ARTSF</name>
<evidence type="ECO:0000313" key="2">
    <source>
        <dbReference type="EMBL" id="KAK2704835.1"/>
    </source>
</evidence>
<proteinExistence type="predicted"/>
<comment type="caution">
    <text evidence="2">The sequence shown here is derived from an EMBL/GenBank/DDBJ whole genome shotgun (WGS) entry which is preliminary data.</text>
</comment>
<gene>
    <name evidence="2" type="ORF">QYM36_017024</name>
</gene>
<organism evidence="2 3">
    <name type="scientific">Artemia franciscana</name>
    <name type="common">Brine shrimp</name>
    <name type="synonym">Artemia sanfranciscana</name>
    <dbReference type="NCBI Taxonomy" id="6661"/>
    <lineage>
        <taxon>Eukaryota</taxon>
        <taxon>Metazoa</taxon>
        <taxon>Ecdysozoa</taxon>
        <taxon>Arthropoda</taxon>
        <taxon>Crustacea</taxon>
        <taxon>Branchiopoda</taxon>
        <taxon>Anostraca</taxon>
        <taxon>Artemiidae</taxon>
        <taxon>Artemia</taxon>
    </lineage>
</organism>
<feature type="region of interest" description="Disordered" evidence="1">
    <location>
        <begin position="142"/>
        <end position="164"/>
    </location>
</feature>
<feature type="compositionally biased region" description="Acidic residues" evidence="1">
    <location>
        <begin position="20"/>
        <end position="29"/>
    </location>
</feature>
<dbReference type="AlphaFoldDB" id="A0AA88L219"/>